<name>A0ACC3BLG6_PYRYE</name>
<sequence length="1207" mass="131783">MREARDVTVDARAMREARERRSPSAGGSRNVDGGAVDAGGDVVEQHDAGGAASAAAERRASVGGTGAMAGGDEDGQAGGGQPTWRVSTMYRQSQRMTGMGQDGEDDDREEDISFVPPTTTYSKLETVSAARIGALVRLMYMTVAIAAIYTGVMLTLLHTEWQEDGYMRQSVLTAASNATLLDVFLEHPELVVYVDSPTDDPTLDPYRCTRSLVLSGIPGDDPPSPDPCIPLPGHRFPTWFRAFALSVQLVFASFMTILAVVYAVRILRHRGHKLVTHEQVWVLLLIVAGSLFINVPIAAHGVWSALKQTSGNGSDALSLPVRVWQAVEPAMNSIRDGAFTVSTLFFVWASMCSLRILDPHQRLGVRFYAPKVIVLVAYFAAKFIAEYKYSIHTSAAPIVSAAYLLLLFTKYNLWTGRAFSVSYVMALTAVEIAIIGWIVWEGVVTRRVLMAADYMRTRSKQVTFRYYAYCNSIFYVSYTFLAGLLVSLTPTMVYVQSLTLTIGFMEEQLLLDVQQFLRCGFYVVFFAYVFILTYVNLPADSKGFLGWFRGEPSYAAVSSDARDYFETFTERSDSTRTLPSVGPLCTRLEAQSSEASDHSVQQPQSWWRWAREDKKGDLGAHQTPEPLTYRKRETRRHKHVLKASCFVLQTHAALLNFAWLASYVETPKMKHVDQLQAQGHFTVGPSFHDVATDTRAIVVDADDRIIVAFKGTTSTRNLRSNLKVLNSKLSSVLEASAAASVFTLPNEVAPPPPVADSRGNGAAARVASTGPPSGNGPTGASPSDQPGETHADIGRRPPSVDSNSPSSRHIPVRSGLTGDDEAWLGADVEMGPDGGPGVIRRDSVRFSRLLGPKYSAARVHRGFADAYLSVAQPLVARVRALLKKKARPVYLTGHSLGGALATICSLDLWAQLPLSRHEICVTTFGSPKVGNFAFQRTYDAVLPMHWRIMLSADLIVTLPKMMYCHVGKKVVLTSDGQIFLDPNTLDTMLTSGPSASFVYHRKAAYLLAFRAWSERHHGSEKCGLWDWPYTRDDVRRFGHAFRAGAAEAGRRPISRELHLPSHDNEKQVSHPQRQGAAPADADSASVYYDVDDDDDEATDESGAPDPVGDIQPAAPGVPGIPSVKRMSSHHGMRAVGKVMTPLRRSYANRLAVLDAMVDAIAPAPSRPVNAVVVARWARLVRRGLLAESTVGGSLGGTTGLAKDANGW</sequence>
<gene>
    <name evidence="1" type="ORF">I4F81_001067</name>
</gene>
<keyword evidence="2" id="KW-1185">Reference proteome</keyword>
<protein>
    <submittedName>
        <fullName evidence="1">Uncharacterized protein</fullName>
    </submittedName>
</protein>
<reference evidence="1" key="1">
    <citation type="submission" date="2019-11" db="EMBL/GenBank/DDBJ databases">
        <title>Nori genome reveals adaptations in red seaweeds to the harsh intertidal environment.</title>
        <authorList>
            <person name="Wang D."/>
            <person name="Mao Y."/>
        </authorList>
    </citation>
    <scope>NUCLEOTIDE SEQUENCE</scope>
    <source>
        <tissue evidence="1">Gametophyte</tissue>
    </source>
</reference>
<accession>A0ACC3BLG6</accession>
<dbReference type="EMBL" id="CM020618">
    <property type="protein sequence ID" value="KAK1858463.1"/>
    <property type="molecule type" value="Genomic_DNA"/>
</dbReference>
<comment type="caution">
    <text evidence="1">The sequence shown here is derived from an EMBL/GenBank/DDBJ whole genome shotgun (WGS) entry which is preliminary data.</text>
</comment>
<evidence type="ECO:0000313" key="1">
    <source>
        <dbReference type="EMBL" id="KAK1858463.1"/>
    </source>
</evidence>
<evidence type="ECO:0000313" key="2">
    <source>
        <dbReference type="Proteomes" id="UP000798662"/>
    </source>
</evidence>
<organism evidence="1 2">
    <name type="scientific">Pyropia yezoensis</name>
    <name type="common">Susabi-nori</name>
    <name type="synonym">Porphyra yezoensis</name>
    <dbReference type="NCBI Taxonomy" id="2788"/>
    <lineage>
        <taxon>Eukaryota</taxon>
        <taxon>Rhodophyta</taxon>
        <taxon>Bangiophyceae</taxon>
        <taxon>Bangiales</taxon>
        <taxon>Bangiaceae</taxon>
        <taxon>Pyropia</taxon>
    </lineage>
</organism>
<proteinExistence type="predicted"/>
<dbReference type="Proteomes" id="UP000798662">
    <property type="component" value="Chromosome 1"/>
</dbReference>